<dbReference type="GO" id="GO:0052622">
    <property type="term" value="F:ATP/ADP dimethylallyltransferase activity"/>
    <property type="evidence" value="ECO:0007669"/>
    <property type="project" value="UniProtKB-EC"/>
</dbReference>
<dbReference type="GO" id="GO:0009691">
    <property type="term" value="P:cytokinin biosynthetic process"/>
    <property type="evidence" value="ECO:0007669"/>
    <property type="project" value="UniProtKB-KW"/>
</dbReference>
<evidence type="ECO:0000256" key="2">
    <source>
        <dbReference type="ARBA" id="ARBA00022679"/>
    </source>
</evidence>
<accession>A0AAN9NWQ4</accession>
<comment type="function">
    <text evidence="9">Involved in cytokinin biosynthesis. Catalyzes the transfer of an isopentenyl group from dimethylallyl diphosphate (DMAPP) to ATP and ADP.</text>
</comment>
<dbReference type="PANTHER" id="PTHR11088">
    <property type="entry name" value="TRNA DIMETHYLALLYLTRANSFERASE"/>
    <property type="match status" value="1"/>
</dbReference>
<keyword evidence="2" id="KW-0808">Transferase</keyword>
<dbReference type="PANTHER" id="PTHR11088:SF91">
    <property type="entry name" value="ADENYLATE ISOPENTENYLTRANSFERASE 3, CHLOROPLASTIC"/>
    <property type="match status" value="1"/>
</dbReference>
<dbReference type="InterPro" id="IPR039657">
    <property type="entry name" value="Dimethylallyltransferase"/>
</dbReference>
<evidence type="ECO:0000256" key="1">
    <source>
        <dbReference type="ARBA" id="ARBA00005842"/>
    </source>
</evidence>
<dbReference type="FunFam" id="1.10.287.890:FF:000002">
    <property type="entry name" value="Adenylate isopentenyltransferase 5, chloroplastic"/>
    <property type="match status" value="1"/>
</dbReference>
<evidence type="ECO:0000256" key="7">
    <source>
        <dbReference type="ARBA" id="ARBA00051744"/>
    </source>
</evidence>
<name>A0AAN9NWQ4_PHACN</name>
<dbReference type="EMBL" id="JAYMYR010000002">
    <property type="protein sequence ID" value="KAK7378337.1"/>
    <property type="molecule type" value="Genomic_DNA"/>
</dbReference>
<evidence type="ECO:0000256" key="4">
    <source>
        <dbReference type="ARBA" id="ARBA00022741"/>
    </source>
</evidence>
<evidence type="ECO:0000313" key="12">
    <source>
        <dbReference type="EMBL" id="KAK7378337.1"/>
    </source>
</evidence>
<evidence type="ECO:0000256" key="10">
    <source>
        <dbReference type="ARBA" id="ARBA00066838"/>
    </source>
</evidence>
<evidence type="ECO:0000256" key="11">
    <source>
        <dbReference type="SAM" id="MobiDB-lite"/>
    </source>
</evidence>
<comment type="similarity">
    <text evidence="1">Belongs to the IPP transferase family.</text>
</comment>
<comment type="catalytic activity">
    <reaction evidence="7">
        <text>dimethylallyl diphosphate + ATP = N(6)-(dimethylallyl)adenosine 5'-triphosphate + diphosphate</text>
        <dbReference type="Rhea" id="RHEA:36331"/>
        <dbReference type="ChEBI" id="CHEBI:30616"/>
        <dbReference type="ChEBI" id="CHEBI:33019"/>
        <dbReference type="ChEBI" id="CHEBI:57623"/>
        <dbReference type="ChEBI" id="CHEBI:73532"/>
        <dbReference type="EC" id="2.5.1.112"/>
    </reaction>
</comment>
<feature type="region of interest" description="Disordered" evidence="11">
    <location>
        <begin position="1"/>
        <end position="28"/>
    </location>
</feature>
<keyword evidence="6" id="KW-0809">Transit peptide</keyword>
<sequence>MSMTMSRVMCRPTQPLKNVPSSGQSQMMRPKEKVVLVMGATGSGKTRLSVDLATCFPSEIINSDKMQVYEGLEIVTNKATKEEQRGIPHHLLGIQNPDTEFTASDFCDVASRAIESITRRDKVPIVVGGSNSYMEALVERFGPRFEWCFLWVDVSVPVLHSYVAQRVDHMLRCGMVNELRPFFNVNGDYGRGIRKAIGVSEFHAYFRREAAASGETRMRLLQEAVRDVKRNTCHLACKQLGRIHMLRSVEGWKIHRVCATPVFQKRGHDANEAWNNMVAQPCASIVSQFLSSANSTSGVAPSMQPN</sequence>
<evidence type="ECO:0000256" key="5">
    <source>
        <dbReference type="ARBA" id="ARBA00022840"/>
    </source>
</evidence>
<keyword evidence="3" id="KW-0203">Cytokinin biosynthesis</keyword>
<keyword evidence="13" id="KW-1185">Reference proteome</keyword>
<dbReference type="Proteomes" id="UP001374584">
    <property type="component" value="Unassembled WGS sequence"/>
</dbReference>
<reference evidence="12 13" key="1">
    <citation type="submission" date="2024-01" db="EMBL/GenBank/DDBJ databases">
        <title>The genomes of 5 underutilized Papilionoideae crops provide insights into root nodulation and disease resistanc.</title>
        <authorList>
            <person name="Jiang F."/>
        </authorList>
    </citation>
    <scope>NUCLEOTIDE SEQUENCE [LARGE SCALE GENOMIC DNA]</scope>
    <source>
        <strain evidence="12">JINMINGXINNONG_FW02</strain>
        <tissue evidence="12">Leaves</tissue>
    </source>
</reference>
<dbReference type="EC" id="2.5.1.112" evidence="10"/>
<dbReference type="GO" id="GO:0009824">
    <property type="term" value="F:AMP dimethylallyltransferase activity"/>
    <property type="evidence" value="ECO:0007669"/>
    <property type="project" value="UniProtKB-ARBA"/>
</dbReference>
<gene>
    <name evidence="12" type="ORF">VNO80_03776</name>
</gene>
<evidence type="ECO:0000256" key="8">
    <source>
        <dbReference type="ARBA" id="ARBA00052386"/>
    </source>
</evidence>
<feature type="compositionally biased region" description="Polar residues" evidence="11">
    <location>
        <begin position="15"/>
        <end position="27"/>
    </location>
</feature>
<evidence type="ECO:0000256" key="6">
    <source>
        <dbReference type="ARBA" id="ARBA00022946"/>
    </source>
</evidence>
<organism evidence="12 13">
    <name type="scientific">Phaseolus coccineus</name>
    <name type="common">Scarlet runner bean</name>
    <name type="synonym">Phaseolus multiflorus</name>
    <dbReference type="NCBI Taxonomy" id="3886"/>
    <lineage>
        <taxon>Eukaryota</taxon>
        <taxon>Viridiplantae</taxon>
        <taxon>Streptophyta</taxon>
        <taxon>Embryophyta</taxon>
        <taxon>Tracheophyta</taxon>
        <taxon>Spermatophyta</taxon>
        <taxon>Magnoliopsida</taxon>
        <taxon>eudicotyledons</taxon>
        <taxon>Gunneridae</taxon>
        <taxon>Pentapetalae</taxon>
        <taxon>rosids</taxon>
        <taxon>fabids</taxon>
        <taxon>Fabales</taxon>
        <taxon>Fabaceae</taxon>
        <taxon>Papilionoideae</taxon>
        <taxon>50 kb inversion clade</taxon>
        <taxon>NPAAA clade</taxon>
        <taxon>indigoferoid/millettioid clade</taxon>
        <taxon>Phaseoleae</taxon>
        <taxon>Phaseolus</taxon>
    </lineage>
</organism>
<dbReference type="GO" id="GO:0005739">
    <property type="term" value="C:mitochondrion"/>
    <property type="evidence" value="ECO:0007669"/>
    <property type="project" value="TreeGrafter"/>
</dbReference>
<evidence type="ECO:0000256" key="9">
    <source>
        <dbReference type="ARBA" id="ARBA00055191"/>
    </source>
</evidence>
<dbReference type="GO" id="GO:0005524">
    <property type="term" value="F:ATP binding"/>
    <property type="evidence" value="ECO:0007669"/>
    <property type="project" value="UniProtKB-KW"/>
</dbReference>
<protein>
    <recommendedName>
        <fullName evidence="10">adenylate dimethylallyltransferase (ADP/ATP-dependent)</fullName>
        <ecNumber evidence="10">2.5.1.112</ecNumber>
    </recommendedName>
</protein>
<dbReference type="SUPFAM" id="SSF52540">
    <property type="entry name" value="P-loop containing nucleoside triphosphate hydrolases"/>
    <property type="match status" value="1"/>
</dbReference>
<dbReference type="AlphaFoldDB" id="A0AAN9NWQ4"/>
<keyword evidence="4" id="KW-0547">Nucleotide-binding</keyword>
<proteinExistence type="inferred from homology"/>
<dbReference type="GO" id="GO:0052381">
    <property type="term" value="F:tRNA dimethylallyltransferase activity"/>
    <property type="evidence" value="ECO:0007669"/>
    <property type="project" value="TreeGrafter"/>
</dbReference>
<evidence type="ECO:0000313" key="13">
    <source>
        <dbReference type="Proteomes" id="UP001374584"/>
    </source>
</evidence>
<keyword evidence="5" id="KW-0067">ATP-binding</keyword>
<comment type="catalytic activity">
    <reaction evidence="8">
        <text>dimethylallyl diphosphate + ADP = N(6)-(dimethylallyl)adenosine 5'-diphosphate + diphosphate</text>
        <dbReference type="Rhea" id="RHEA:36327"/>
        <dbReference type="ChEBI" id="CHEBI:33019"/>
        <dbReference type="ChEBI" id="CHEBI:57623"/>
        <dbReference type="ChEBI" id="CHEBI:73533"/>
        <dbReference type="ChEBI" id="CHEBI:456216"/>
        <dbReference type="EC" id="2.5.1.112"/>
    </reaction>
</comment>
<comment type="caution">
    <text evidence="12">The sequence shown here is derived from an EMBL/GenBank/DDBJ whole genome shotgun (WGS) entry which is preliminary data.</text>
</comment>
<evidence type="ECO:0000256" key="3">
    <source>
        <dbReference type="ARBA" id="ARBA00022712"/>
    </source>
</evidence>
<dbReference type="InterPro" id="IPR027417">
    <property type="entry name" value="P-loop_NTPase"/>
</dbReference>
<dbReference type="Gene3D" id="1.10.287.890">
    <property type="entry name" value="Crystal structure of tRNA isopentenylpyrophosphate transferase (bh2366) domain"/>
    <property type="match status" value="1"/>
</dbReference>
<dbReference type="Pfam" id="PF01715">
    <property type="entry name" value="IPPT"/>
    <property type="match status" value="2"/>
</dbReference>
<dbReference type="Gene3D" id="3.40.50.300">
    <property type="entry name" value="P-loop containing nucleotide triphosphate hydrolases"/>
    <property type="match status" value="1"/>
</dbReference>
<dbReference type="GO" id="GO:0006400">
    <property type="term" value="P:tRNA modification"/>
    <property type="evidence" value="ECO:0007669"/>
    <property type="project" value="TreeGrafter"/>
</dbReference>